<dbReference type="EMBL" id="UZAN01041025">
    <property type="protein sequence ID" value="VDP71734.1"/>
    <property type="molecule type" value="Genomic_DNA"/>
</dbReference>
<reference evidence="1 2" key="2">
    <citation type="submission" date="2018-11" db="EMBL/GenBank/DDBJ databases">
        <authorList>
            <consortium name="Pathogen Informatics"/>
        </authorList>
    </citation>
    <scope>NUCLEOTIDE SEQUENCE [LARGE SCALE GENOMIC DNA]</scope>
    <source>
        <strain evidence="1 2">Egypt</strain>
    </source>
</reference>
<proteinExistence type="predicted"/>
<sequence length="144" mass="16125">MKTGLGKREKERIANIFGEGIYNKGKITEFIQEDEVAMGAVFAGPTFRKVLSRRLTKSTILGVNTTVKPVLTKNECSLHPPEDEFSSEIVETSSILGDFDTDEFSPKFIVEPNPEAWRQKASSLIYSGLGQIIEQMVVNWEEVL</sequence>
<organism evidence="3">
    <name type="scientific">Echinostoma caproni</name>
    <dbReference type="NCBI Taxonomy" id="27848"/>
    <lineage>
        <taxon>Eukaryota</taxon>
        <taxon>Metazoa</taxon>
        <taxon>Spiralia</taxon>
        <taxon>Lophotrochozoa</taxon>
        <taxon>Platyhelminthes</taxon>
        <taxon>Trematoda</taxon>
        <taxon>Digenea</taxon>
        <taxon>Plagiorchiida</taxon>
        <taxon>Echinostomata</taxon>
        <taxon>Echinostomatoidea</taxon>
        <taxon>Echinostomatidae</taxon>
        <taxon>Echinostoma</taxon>
    </lineage>
</organism>
<dbReference type="AlphaFoldDB" id="A0A183AB05"/>
<dbReference type="WBParaSite" id="ECPE_0000414801-mRNA-1">
    <property type="protein sequence ID" value="ECPE_0000414801-mRNA-1"/>
    <property type="gene ID" value="ECPE_0000414801"/>
</dbReference>
<accession>A0A183AB05</accession>
<gene>
    <name evidence="1" type="ORF">ECPE_LOCUS4140</name>
</gene>
<protein>
    <submittedName>
        <fullName evidence="1 3">Uncharacterized protein</fullName>
    </submittedName>
</protein>
<dbReference type="Proteomes" id="UP000272942">
    <property type="component" value="Unassembled WGS sequence"/>
</dbReference>
<evidence type="ECO:0000313" key="2">
    <source>
        <dbReference type="Proteomes" id="UP000272942"/>
    </source>
</evidence>
<name>A0A183AB05_9TREM</name>
<evidence type="ECO:0000313" key="3">
    <source>
        <dbReference type="WBParaSite" id="ECPE_0000414801-mRNA-1"/>
    </source>
</evidence>
<evidence type="ECO:0000313" key="1">
    <source>
        <dbReference type="EMBL" id="VDP71734.1"/>
    </source>
</evidence>
<reference evidence="3" key="1">
    <citation type="submission" date="2016-06" db="UniProtKB">
        <authorList>
            <consortium name="WormBaseParasite"/>
        </authorList>
    </citation>
    <scope>IDENTIFICATION</scope>
</reference>
<keyword evidence="2" id="KW-1185">Reference proteome</keyword>